<feature type="region of interest" description="Disordered" evidence="3">
    <location>
        <begin position="1105"/>
        <end position="1149"/>
    </location>
</feature>
<organism evidence="4 5">
    <name type="scientific">Verticillium longisporum</name>
    <name type="common">Verticillium dahliae var. longisporum</name>
    <dbReference type="NCBI Taxonomy" id="100787"/>
    <lineage>
        <taxon>Eukaryota</taxon>
        <taxon>Fungi</taxon>
        <taxon>Dikarya</taxon>
        <taxon>Ascomycota</taxon>
        <taxon>Pezizomycotina</taxon>
        <taxon>Sordariomycetes</taxon>
        <taxon>Hypocreomycetidae</taxon>
        <taxon>Glomerellales</taxon>
        <taxon>Plectosphaerellaceae</taxon>
        <taxon>Verticillium</taxon>
    </lineage>
</organism>
<dbReference type="Pfam" id="PF01344">
    <property type="entry name" value="Kelch_1"/>
    <property type="match status" value="1"/>
</dbReference>
<name>A0A0G4N3N8_VERLO</name>
<feature type="region of interest" description="Disordered" evidence="3">
    <location>
        <begin position="948"/>
        <end position="974"/>
    </location>
</feature>
<feature type="region of interest" description="Disordered" evidence="3">
    <location>
        <begin position="97"/>
        <end position="130"/>
    </location>
</feature>
<dbReference type="GO" id="GO:0019760">
    <property type="term" value="P:glucosinolate metabolic process"/>
    <property type="evidence" value="ECO:0007669"/>
    <property type="project" value="UniProtKB-ARBA"/>
</dbReference>
<evidence type="ECO:0000256" key="2">
    <source>
        <dbReference type="ARBA" id="ARBA00023004"/>
    </source>
</evidence>
<evidence type="ECO:0000256" key="3">
    <source>
        <dbReference type="SAM" id="MobiDB-lite"/>
    </source>
</evidence>
<proteinExistence type="predicted"/>
<feature type="region of interest" description="Disordered" evidence="3">
    <location>
        <begin position="256"/>
        <end position="277"/>
    </location>
</feature>
<sequence>MTYHIFHLDRRLTQGPFYPEHQDYGQNQASHTEDALNFDMPPPIDPILEQGLTAHLGTVSWPGVHTHQLKQYMVGPSTSLFALGQFQANYAYSQHDVNPLPPVSQGRHGSPFSQHHSSSCSDSLSPPTEIDVLPSTPPDMSATSPFSQAIKFQPSWDAQQSRLYTLRGIVPTQENHYVSLLEVNPSQDIFENEKAPEYDGSMALSFSSAGSQSEMEVQVKDEIFVAHSHSQPTYPDPDYEERDQSELEAEEMIMKHEDEDKEWTPHPSRKRTRSDANKAQYLTRHSTAAIMESFATLKRRTTDLLQSIPQNLPSMTLPNATTTHAPTTHKPKGPAPMKGTWEKIDIPPLPLSSHSVNVVNGTAYIFGGDTQPGRPATNDMHVVTLPYNSAGADYYTIKAAPPKAYTPPPESAAEPETVAEPIAPAVEPLAAAEQAEDAPSSGKGKEKDLDDVPLASPTTGADPSFDDDDEEEEEEDEVTPTTSASAKGKQPEEPLPPSALLPLVPGPRAGHATATLGHRIFLFGGRNPSTSQPLNEHGRVWVFDTRTHAWTFLDPVPPASGVTLTPTPAPRHGHAATATDRPRDFASRAPKRNQTWMAWAQGDSAEVGTPQAPIVGNVALHATDDDYDGFGTFFVHGGIVAPCRNQTWMAWAQGDSAEVGTPQAPIVGNVALHATDDDYDGFGTFFVHGGIVAPSSIASPDAASSEEKRACDLWAFDVRSRIWIELPAAPGPARAGAAMCVSKSRLFRFGGHDGSGPIGGQLDFVHLEVEMFDDGNSRGEVCVRARGGWQSIVAGASGGETEIPLVAAQEWPAPRGFAGLETVTSGAGREYLLLVGGEAADGVAERGREGTTTSFFNDVWAFQVPPLGMTAASVRDAMWQALGKPTGEGKWNRLQMGPYDDDNDDGEPLPRGYIATAAMGELEESGILVWGGVGSGKRHMSDGWILRLGDCTNPSSPSQQGSPATDTPSPLPRGAIFNRKDLYTQHVRRMHVPPPIAKALRLRKPTPEWDDRLREMQTEAERRRCELPTHMQCPASGCDMVFSGANAWDERMEHVAKHLEKASEGREPMLSFGGDEDPTLTNWAASPGVGVVRKTDTGEWELMHPLRGQPASAGGIAKRGAKGHSSSSPQAARYEEELADDVDADGEED</sequence>
<keyword evidence="2" id="KW-0408">Iron</keyword>
<feature type="compositionally biased region" description="Acidic residues" evidence="3">
    <location>
        <begin position="1137"/>
        <end position="1149"/>
    </location>
</feature>
<feature type="compositionally biased region" description="Polar residues" evidence="3">
    <location>
        <begin position="952"/>
        <end position="968"/>
    </location>
</feature>
<keyword evidence="1" id="KW-0677">Repeat</keyword>
<protein>
    <recommendedName>
        <fullName evidence="6">C2H2-type domain-containing protein</fullName>
    </recommendedName>
</protein>
<reference evidence="5" key="1">
    <citation type="submission" date="2015-05" db="EMBL/GenBank/DDBJ databases">
        <authorList>
            <person name="Fogelqvist Johan"/>
        </authorList>
    </citation>
    <scope>NUCLEOTIDE SEQUENCE [LARGE SCALE GENOMIC DNA]</scope>
</reference>
<gene>
    <name evidence="4" type="ORF">BN1723_005012</name>
</gene>
<dbReference type="PANTHER" id="PTHR47435">
    <property type="entry name" value="KELCH REPEAT PROTEIN (AFU_ORTHOLOGUE AFUA_5G12780)"/>
    <property type="match status" value="1"/>
</dbReference>
<feature type="compositionally biased region" description="Acidic residues" evidence="3">
    <location>
        <begin position="464"/>
        <end position="478"/>
    </location>
</feature>
<dbReference type="Proteomes" id="UP000045706">
    <property type="component" value="Unassembled WGS sequence"/>
</dbReference>
<dbReference type="InterPro" id="IPR015915">
    <property type="entry name" value="Kelch-typ_b-propeller"/>
</dbReference>
<evidence type="ECO:0000256" key="1">
    <source>
        <dbReference type="ARBA" id="ARBA00022737"/>
    </source>
</evidence>
<dbReference type="InterPro" id="IPR006652">
    <property type="entry name" value="Kelch_1"/>
</dbReference>
<accession>A0A0G4N3N8</accession>
<evidence type="ECO:0000313" key="5">
    <source>
        <dbReference type="Proteomes" id="UP000045706"/>
    </source>
</evidence>
<feature type="region of interest" description="Disordered" evidence="3">
    <location>
        <begin position="430"/>
        <end position="507"/>
    </location>
</feature>
<dbReference type="SUPFAM" id="SSF117281">
    <property type="entry name" value="Kelch motif"/>
    <property type="match status" value="2"/>
</dbReference>
<dbReference type="AlphaFoldDB" id="A0A0G4N3N8"/>
<evidence type="ECO:0000313" key="4">
    <source>
        <dbReference type="EMBL" id="CRK41072.1"/>
    </source>
</evidence>
<evidence type="ECO:0008006" key="6">
    <source>
        <dbReference type="Google" id="ProtNLM"/>
    </source>
</evidence>
<dbReference type="PANTHER" id="PTHR47435:SF4">
    <property type="entry name" value="KELCH REPEAT PROTEIN (AFU_ORTHOLOGUE AFUA_5G12780)"/>
    <property type="match status" value="1"/>
</dbReference>
<dbReference type="Gene3D" id="2.120.10.80">
    <property type="entry name" value="Kelch-type beta propeller"/>
    <property type="match status" value="3"/>
</dbReference>
<feature type="compositionally biased region" description="Low complexity" evidence="3">
    <location>
        <begin position="108"/>
        <end position="127"/>
    </location>
</feature>
<dbReference type="EMBL" id="CVQI01032385">
    <property type="protein sequence ID" value="CRK41072.1"/>
    <property type="molecule type" value="Genomic_DNA"/>
</dbReference>